<gene>
    <name evidence="1" type="ORF">UFOVP953_48</name>
</gene>
<proteinExistence type="predicted"/>
<reference evidence="1" key="1">
    <citation type="submission" date="2020-05" db="EMBL/GenBank/DDBJ databases">
        <authorList>
            <person name="Chiriac C."/>
            <person name="Salcher M."/>
            <person name="Ghai R."/>
            <person name="Kavagutti S V."/>
        </authorList>
    </citation>
    <scope>NUCLEOTIDE SEQUENCE</scope>
</reference>
<name>A0A6J5PQ53_9CAUD</name>
<dbReference type="EMBL" id="LR796899">
    <property type="protein sequence ID" value="CAB4173302.1"/>
    <property type="molecule type" value="Genomic_DNA"/>
</dbReference>
<accession>A0A6J5PQ53</accession>
<organism evidence="1">
    <name type="scientific">uncultured Caudovirales phage</name>
    <dbReference type="NCBI Taxonomy" id="2100421"/>
    <lineage>
        <taxon>Viruses</taxon>
        <taxon>Duplodnaviria</taxon>
        <taxon>Heunggongvirae</taxon>
        <taxon>Uroviricota</taxon>
        <taxon>Caudoviricetes</taxon>
        <taxon>Peduoviridae</taxon>
        <taxon>Maltschvirus</taxon>
        <taxon>Maltschvirus maltsch</taxon>
    </lineage>
</organism>
<evidence type="ECO:0000313" key="1">
    <source>
        <dbReference type="EMBL" id="CAB4173302.1"/>
    </source>
</evidence>
<protein>
    <submittedName>
        <fullName evidence="1">Uncharacterized protein</fullName>
    </submittedName>
</protein>
<sequence>MKPRARQIIEGMQEVLRREMELTATNIAIVLNDDAGNITRYMTGMVRDGLVLRMGLRLQYNGKTRTKHMMWRINYKKIKELENEEAATMEAEGASGSMLEMSDNQATSRVQFDEIQNALVLVQRVPPNPVP</sequence>